<accession>A8PP24</accession>
<comment type="caution">
    <text evidence="1">The sequence shown here is derived from an EMBL/GenBank/DDBJ whole genome shotgun (WGS) entry which is preliminary data.</text>
</comment>
<name>A8PP24_9COXI</name>
<dbReference type="STRING" id="59196.RICGR_1183"/>
<protein>
    <submittedName>
        <fullName evidence="1">Uncharacterized protein</fullName>
    </submittedName>
</protein>
<dbReference type="AlphaFoldDB" id="A8PP24"/>
<evidence type="ECO:0000313" key="1">
    <source>
        <dbReference type="EMBL" id="EDP46329.1"/>
    </source>
</evidence>
<evidence type="ECO:0000313" key="2">
    <source>
        <dbReference type="Proteomes" id="UP000054075"/>
    </source>
</evidence>
<reference evidence="1" key="2">
    <citation type="submission" date="2007-10" db="EMBL/GenBank/DDBJ databases">
        <authorList>
            <person name="Myers G.S."/>
        </authorList>
    </citation>
    <scope>NUCLEOTIDE SEQUENCE [LARGE SCALE GENOMIC DNA]</scope>
</reference>
<keyword evidence="2" id="KW-1185">Reference proteome</keyword>
<proteinExistence type="predicted"/>
<dbReference type="Proteomes" id="UP000054075">
    <property type="component" value="Unassembled WGS sequence"/>
</dbReference>
<gene>
    <name evidence="1" type="ORF">RICGR_1183</name>
</gene>
<dbReference type="EMBL" id="AAQJ02000001">
    <property type="protein sequence ID" value="EDP46329.1"/>
    <property type="molecule type" value="Genomic_DNA"/>
</dbReference>
<organism evidence="1 2">
    <name type="scientific">Rickettsiella grylli</name>
    <dbReference type="NCBI Taxonomy" id="59196"/>
    <lineage>
        <taxon>Bacteria</taxon>
        <taxon>Pseudomonadati</taxon>
        <taxon>Pseudomonadota</taxon>
        <taxon>Gammaproteobacteria</taxon>
        <taxon>Legionellales</taxon>
        <taxon>Coxiellaceae</taxon>
        <taxon>Rickettsiella</taxon>
    </lineage>
</organism>
<reference evidence="1" key="1">
    <citation type="submission" date="2006-04" db="EMBL/GenBank/DDBJ databases">
        <authorList>
            <person name="Seshadri R."/>
            <person name="Federici B.A."/>
        </authorList>
    </citation>
    <scope>NUCLEOTIDE SEQUENCE [LARGE SCALE GENOMIC DNA]</scope>
</reference>
<sequence length="37" mass="4703">MWVLQKEIINQLKKDNKIPIYFIEHEHYKFNLFKPKK</sequence>